<keyword evidence="10" id="KW-1185">Reference proteome</keyword>
<feature type="active site" description="Charge relay system" evidence="5">
    <location>
        <position position="239"/>
    </location>
</feature>
<dbReference type="Proteomes" id="UP000028252">
    <property type="component" value="Unassembled WGS sequence"/>
</dbReference>
<dbReference type="InterPro" id="IPR054399">
    <property type="entry name" value="Fervidolysin-like_N_prodom"/>
</dbReference>
<dbReference type="PRINTS" id="PR00723">
    <property type="entry name" value="SUBTILISIN"/>
</dbReference>
<dbReference type="InterPro" id="IPR013783">
    <property type="entry name" value="Ig-like_fold"/>
</dbReference>
<dbReference type="eggNOG" id="COG3291">
    <property type="taxonomic scope" value="Bacteria"/>
</dbReference>
<dbReference type="Gene3D" id="3.40.50.200">
    <property type="entry name" value="Peptidase S8/S53 domain"/>
    <property type="match status" value="1"/>
</dbReference>
<dbReference type="InterPro" id="IPR015500">
    <property type="entry name" value="Peptidase_S8_subtilisin-rel"/>
</dbReference>
<keyword evidence="7" id="KW-0732">Signal</keyword>
<feature type="active site" description="Charge relay system" evidence="5">
    <location>
        <position position="188"/>
    </location>
</feature>
<evidence type="ECO:0000256" key="3">
    <source>
        <dbReference type="ARBA" id="ARBA00022801"/>
    </source>
</evidence>
<evidence type="ECO:0000313" key="10">
    <source>
        <dbReference type="Proteomes" id="UP000028252"/>
    </source>
</evidence>
<dbReference type="SUPFAM" id="SSF49299">
    <property type="entry name" value="PKD domain"/>
    <property type="match status" value="1"/>
</dbReference>
<dbReference type="Pfam" id="PF00082">
    <property type="entry name" value="Peptidase_S8"/>
    <property type="match status" value="1"/>
</dbReference>
<dbReference type="Pfam" id="PF18911">
    <property type="entry name" value="PKD_4"/>
    <property type="match status" value="1"/>
</dbReference>
<accession>A0A081FXC0</accession>
<dbReference type="PANTHER" id="PTHR43806:SF11">
    <property type="entry name" value="CEREVISIN-RELATED"/>
    <property type="match status" value="1"/>
</dbReference>
<name>A0A081FXC0_9GAMM</name>
<organism evidence="9 10">
    <name type="scientific">Marinobacterium lacunae</name>
    <dbReference type="NCBI Taxonomy" id="1232683"/>
    <lineage>
        <taxon>Bacteria</taxon>
        <taxon>Pseudomonadati</taxon>
        <taxon>Pseudomonadota</taxon>
        <taxon>Gammaproteobacteria</taxon>
        <taxon>Oceanospirillales</taxon>
        <taxon>Oceanospirillaceae</taxon>
        <taxon>Marinobacterium</taxon>
    </lineage>
</organism>
<evidence type="ECO:0000259" key="8">
    <source>
        <dbReference type="PROSITE" id="PS50093"/>
    </source>
</evidence>
<dbReference type="PATRIC" id="fig|1232683.4.peg.2652"/>
<evidence type="ECO:0000256" key="7">
    <source>
        <dbReference type="SAM" id="SignalP"/>
    </source>
</evidence>
<protein>
    <submittedName>
        <fullName evidence="9">Protease</fullName>
    </submittedName>
</protein>
<feature type="region of interest" description="Disordered" evidence="6">
    <location>
        <begin position="602"/>
        <end position="630"/>
    </location>
</feature>
<evidence type="ECO:0000256" key="4">
    <source>
        <dbReference type="ARBA" id="ARBA00022825"/>
    </source>
</evidence>
<dbReference type="SUPFAM" id="SSF52743">
    <property type="entry name" value="Subtilisin-like"/>
    <property type="match status" value="1"/>
</dbReference>
<dbReference type="GO" id="GO:0004252">
    <property type="term" value="F:serine-type endopeptidase activity"/>
    <property type="evidence" value="ECO:0007669"/>
    <property type="project" value="UniProtKB-UniRule"/>
</dbReference>
<dbReference type="RefSeq" id="WP_051692952.1">
    <property type="nucleotide sequence ID" value="NZ_JMQN01000040.1"/>
</dbReference>
<reference evidence="9 10" key="1">
    <citation type="submission" date="2014-04" db="EMBL/GenBank/DDBJ databases">
        <title>Marinobacterium kochiensis sp. nov., isolated from sediment sample collected from Kochi backwaters in Kerala, India.</title>
        <authorList>
            <person name="Singh A."/>
            <person name="Pinnaka A.K."/>
        </authorList>
    </citation>
    <scope>NUCLEOTIDE SEQUENCE [LARGE SCALE GENOMIC DNA]</scope>
    <source>
        <strain evidence="9 10">AK27</strain>
    </source>
</reference>
<dbReference type="PANTHER" id="PTHR43806">
    <property type="entry name" value="PEPTIDASE S8"/>
    <property type="match status" value="1"/>
</dbReference>
<dbReference type="EMBL" id="JMQN01000040">
    <property type="protein sequence ID" value="KEA63175.1"/>
    <property type="molecule type" value="Genomic_DNA"/>
</dbReference>
<dbReference type="Gene3D" id="2.60.40.10">
    <property type="entry name" value="Immunoglobulins"/>
    <property type="match status" value="1"/>
</dbReference>
<dbReference type="Pfam" id="PF22148">
    <property type="entry name" value="Fervidolysin_NPro-like"/>
    <property type="match status" value="1"/>
</dbReference>
<dbReference type="AlphaFoldDB" id="A0A081FXC0"/>
<comment type="similarity">
    <text evidence="1 5">Belongs to the peptidase S8 family.</text>
</comment>
<dbReference type="InterPro" id="IPR023828">
    <property type="entry name" value="Peptidase_S8_Ser-AS"/>
</dbReference>
<evidence type="ECO:0000256" key="5">
    <source>
        <dbReference type="PROSITE-ProRule" id="PRU01240"/>
    </source>
</evidence>
<evidence type="ECO:0000313" key="9">
    <source>
        <dbReference type="EMBL" id="KEA63175.1"/>
    </source>
</evidence>
<evidence type="ECO:0000256" key="1">
    <source>
        <dbReference type="ARBA" id="ARBA00011073"/>
    </source>
</evidence>
<feature type="domain" description="PKD" evidence="8">
    <location>
        <begin position="523"/>
        <end position="600"/>
    </location>
</feature>
<proteinExistence type="inferred from homology"/>
<dbReference type="OrthoDB" id="9790784at2"/>
<dbReference type="PROSITE" id="PS50093">
    <property type="entry name" value="PKD"/>
    <property type="match status" value="1"/>
</dbReference>
<keyword evidence="4 5" id="KW-0720">Serine protease</keyword>
<feature type="signal peptide" evidence="7">
    <location>
        <begin position="1"/>
        <end position="24"/>
    </location>
</feature>
<dbReference type="InterPro" id="IPR000601">
    <property type="entry name" value="PKD_dom"/>
</dbReference>
<dbReference type="PROSITE" id="PS51892">
    <property type="entry name" value="SUBTILASE"/>
    <property type="match status" value="1"/>
</dbReference>
<dbReference type="InterPro" id="IPR000209">
    <property type="entry name" value="Peptidase_S8/S53_dom"/>
</dbReference>
<feature type="active site" description="Charge relay system" evidence="5">
    <location>
        <position position="435"/>
    </location>
</feature>
<dbReference type="eggNOG" id="COG1404">
    <property type="taxonomic scope" value="Bacteria"/>
</dbReference>
<evidence type="ECO:0000256" key="2">
    <source>
        <dbReference type="ARBA" id="ARBA00022670"/>
    </source>
</evidence>
<dbReference type="InterPro" id="IPR035986">
    <property type="entry name" value="PKD_dom_sf"/>
</dbReference>
<evidence type="ECO:0000256" key="6">
    <source>
        <dbReference type="SAM" id="MobiDB-lite"/>
    </source>
</evidence>
<keyword evidence="3 5" id="KW-0378">Hydrolase</keyword>
<sequence>MSRLQFSALALIFALIAPLHTSLAAPAQPSGLDLPSYAPDRVLVKFKPGAAAQAREIPADAQVIESIPQIGVLVLQVPIGQVGNSLAALRRNPNVLYAEPDYYRVLVVPSEDPGPLPMSDITNLFDDQWYLRNTGQGHIVKTVDLFGNVSLDTQYGTPGADIHWPGADFDWSTIDTNSFDLARIAVLDSGADCAIPDLSGNGVDIPGKCLEKVSLVGSDPGTGWDPCPDSDEACDNLGHGTFTASEAVARVNNQLGLSGVAYRTGAGIFKVCYQELVSDGLFLYLVGLCPVSHSIAAIGQAADSGYHVITMSYGSDWITPTGEIYATDPSNAECDAIEYANSLGVVVVAAAGNNGDTGKVYPAACTDSSGNSSVIAVAASNDEDDRATFSTYSRNRDDWVSMAAPGDGLIGLLPGAACGISSASDSCVDWWSGTSMSAPLVAGAAALVWNDLYTRLADGAPTEPSLCTYAGMPCNQVVRQRLEDNAAQVGANGQNLLSWTAHGRLDLSAALANDVVPSGGGDPGTGVVAAFSYDCIGLICNFTNASQGQGTLGYSWNFGDGVTSSDTSPGHTYGAAGTYEVTLITTDSGGSVPVSASVTLKSGKRSTSGSVSSSGGGSSGGTCTHPKNKC</sequence>
<feature type="chain" id="PRO_5001757375" evidence="7">
    <location>
        <begin position="25"/>
        <end position="630"/>
    </location>
</feature>
<dbReference type="SMART" id="SM00089">
    <property type="entry name" value="PKD"/>
    <property type="match status" value="1"/>
</dbReference>
<keyword evidence="2 5" id="KW-0645">Protease</keyword>
<gene>
    <name evidence="9" type="ORF">ADIMK_2699</name>
</gene>
<dbReference type="STRING" id="1232683.ADIMK_2699"/>
<dbReference type="InterPro" id="IPR036852">
    <property type="entry name" value="Peptidase_S8/S53_dom_sf"/>
</dbReference>
<dbReference type="InterPro" id="IPR050131">
    <property type="entry name" value="Peptidase_S8_subtilisin-like"/>
</dbReference>
<dbReference type="GO" id="GO:0006508">
    <property type="term" value="P:proteolysis"/>
    <property type="evidence" value="ECO:0007669"/>
    <property type="project" value="UniProtKB-KW"/>
</dbReference>
<dbReference type="PROSITE" id="PS00138">
    <property type="entry name" value="SUBTILASE_SER"/>
    <property type="match status" value="1"/>
</dbReference>
<comment type="caution">
    <text evidence="9">The sequence shown here is derived from an EMBL/GenBank/DDBJ whole genome shotgun (WGS) entry which is preliminary data.</text>
</comment>
<dbReference type="InterPro" id="IPR022409">
    <property type="entry name" value="PKD/Chitinase_dom"/>
</dbReference>
<dbReference type="CDD" id="cd00146">
    <property type="entry name" value="PKD"/>
    <property type="match status" value="1"/>
</dbReference>